<keyword evidence="3" id="KW-1133">Transmembrane helix</keyword>
<dbReference type="PROSITE" id="PS50835">
    <property type="entry name" value="IG_LIKE"/>
    <property type="match status" value="2"/>
</dbReference>
<dbReference type="InterPro" id="IPR051755">
    <property type="entry name" value="Ig-like_CS_Receptor"/>
</dbReference>
<keyword evidence="3" id="KW-0472">Membrane</keyword>
<accession>A0A401P2X0</accession>
<dbReference type="Proteomes" id="UP000288216">
    <property type="component" value="Unassembled WGS sequence"/>
</dbReference>
<dbReference type="CDD" id="cd00098">
    <property type="entry name" value="IgC1"/>
    <property type="match status" value="1"/>
</dbReference>
<dbReference type="PROSITE" id="PS00290">
    <property type="entry name" value="IG_MHC"/>
    <property type="match status" value="1"/>
</dbReference>
<comment type="caution">
    <text evidence="5">The sequence shown here is derived from an EMBL/GenBank/DDBJ whole genome shotgun (WGS) entry which is preliminary data.</text>
</comment>
<sequence length="369" mass="42088">MNECATCLHDFQFRFCSHCSAQLQFKKVSGLTWSYHMDTFLFESPRQLPEKRRMCFEYVYARCMYSAVDYVHFIHSWYSRPVSSHPSSRAEVYWWKLGELKFLQRDSDSRKNIVIFKRGGASFHLLNISARESGVYYCGVKTLEHRFVNGTGTTIKVFVPPTPLCILSKRRELNSSGLDLLCKTSAFYPEELKLTWYKNGIEVMNHTWTTIKLSSGGLYDGSSLLKETQSVRSGDVFTCQVSHATLPIPANVSFIAPISNQGDEKSFDYPTLCGSTAVAILFLLLIAIIGRHCNRIKNGACRYVENTEHHEKQTEQVTSDNKLTYVSLDLSGSRKTGELKNNDINTEYAQLRTTAQSRGRNINYTDVTF</sequence>
<dbReference type="InterPro" id="IPR013783">
    <property type="entry name" value="Ig-like_fold"/>
</dbReference>
<dbReference type="SUPFAM" id="SSF48726">
    <property type="entry name" value="Immunoglobulin"/>
    <property type="match status" value="2"/>
</dbReference>
<keyword evidence="6" id="KW-1185">Reference proteome</keyword>
<dbReference type="InterPro" id="IPR003597">
    <property type="entry name" value="Ig_C1-set"/>
</dbReference>
<dbReference type="InterPro" id="IPR036179">
    <property type="entry name" value="Ig-like_dom_sf"/>
</dbReference>
<dbReference type="Pfam" id="PF07654">
    <property type="entry name" value="C1-set"/>
    <property type="match status" value="1"/>
</dbReference>
<evidence type="ECO:0000313" key="5">
    <source>
        <dbReference type="EMBL" id="GCB67495.1"/>
    </source>
</evidence>
<feature type="domain" description="Ig-like" evidence="4">
    <location>
        <begin position="63"/>
        <end position="149"/>
    </location>
</feature>
<keyword evidence="1" id="KW-1015">Disulfide bond</keyword>
<dbReference type="EMBL" id="BFAA01003026">
    <property type="protein sequence ID" value="GCB67495.1"/>
    <property type="molecule type" value="Genomic_DNA"/>
</dbReference>
<gene>
    <name evidence="5" type="ORF">scyTo_0008069</name>
</gene>
<reference evidence="5 6" key="1">
    <citation type="journal article" date="2018" name="Nat. Ecol. Evol.">
        <title>Shark genomes provide insights into elasmobranch evolution and the origin of vertebrates.</title>
        <authorList>
            <person name="Hara Y"/>
            <person name="Yamaguchi K"/>
            <person name="Onimaru K"/>
            <person name="Kadota M"/>
            <person name="Koyanagi M"/>
            <person name="Keeley SD"/>
            <person name="Tatsumi K"/>
            <person name="Tanaka K"/>
            <person name="Motone F"/>
            <person name="Kageyama Y"/>
            <person name="Nozu R"/>
            <person name="Adachi N"/>
            <person name="Nishimura O"/>
            <person name="Nakagawa R"/>
            <person name="Tanegashima C"/>
            <person name="Kiyatake I"/>
            <person name="Matsumoto R"/>
            <person name="Murakumo K"/>
            <person name="Nishida K"/>
            <person name="Terakita A"/>
            <person name="Kuratani S"/>
            <person name="Sato K"/>
            <person name="Hyodo S Kuraku.S."/>
        </authorList>
    </citation>
    <scope>NUCLEOTIDE SEQUENCE [LARGE SCALE GENOMIC DNA]</scope>
</reference>
<dbReference type="OrthoDB" id="9940220at2759"/>
<feature type="domain" description="Ig-like" evidence="4">
    <location>
        <begin position="160"/>
        <end position="253"/>
    </location>
</feature>
<dbReference type="Gene3D" id="2.60.40.10">
    <property type="entry name" value="Immunoglobulins"/>
    <property type="match status" value="2"/>
</dbReference>
<evidence type="ECO:0000256" key="1">
    <source>
        <dbReference type="ARBA" id="ARBA00023157"/>
    </source>
</evidence>
<dbReference type="OMA" id="CKTSAFY"/>
<evidence type="ECO:0000256" key="3">
    <source>
        <dbReference type="SAM" id="Phobius"/>
    </source>
</evidence>
<dbReference type="SMART" id="SM00407">
    <property type="entry name" value="IGc1"/>
    <property type="match status" value="1"/>
</dbReference>
<organism evidence="5 6">
    <name type="scientific">Scyliorhinus torazame</name>
    <name type="common">Cloudy catshark</name>
    <name type="synonym">Catulus torazame</name>
    <dbReference type="NCBI Taxonomy" id="75743"/>
    <lineage>
        <taxon>Eukaryota</taxon>
        <taxon>Metazoa</taxon>
        <taxon>Chordata</taxon>
        <taxon>Craniata</taxon>
        <taxon>Vertebrata</taxon>
        <taxon>Chondrichthyes</taxon>
        <taxon>Elasmobranchii</taxon>
        <taxon>Galeomorphii</taxon>
        <taxon>Galeoidea</taxon>
        <taxon>Carcharhiniformes</taxon>
        <taxon>Scyliorhinidae</taxon>
        <taxon>Scyliorhinus</taxon>
    </lineage>
</organism>
<evidence type="ECO:0000313" key="6">
    <source>
        <dbReference type="Proteomes" id="UP000288216"/>
    </source>
</evidence>
<keyword evidence="2" id="KW-0325">Glycoprotein</keyword>
<feature type="transmembrane region" description="Helical" evidence="3">
    <location>
        <begin position="269"/>
        <end position="289"/>
    </location>
</feature>
<evidence type="ECO:0000256" key="2">
    <source>
        <dbReference type="ARBA" id="ARBA00023180"/>
    </source>
</evidence>
<dbReference type="InterPro" id="IPR007110">
    <property type="entry name" value="Ig-like_dom"/>
</dbReference>
<keyword evidence="3" id="KW-0812">Transmembrane</keyword>
<name>A0A401P2X0_SCYTO</name>
<evidence type="ECO:0000259" key="4">
    <source>
        <dbReference type="PROSITE" id="PS50835"/>
    </source>
</evidence>
<dbReference type="InterPro" id="IPR003006">
    <property type="entry name" value="Ig/MHC_CS"/>
</dbReference>
<dbReference type="AlphaFoldDB" id="A0A401P2X0"/>
<proteinExistence type="predicted"/>
<dbReference type="PANTHER" id="PTHR19971">
    <property type="entry name" value="SIGNAL-REGULATORY PROTEIN BETA"/>
    <property type="match status" value="1"/>
</dbReference>
<dbReference type="STRING" id="75743.A0A401P2X0"/>
<protein>
    <recommendedName>
        <fullName evidence="4">Ig-like domain-containing protein</fullName>
    </recommendedName>
</protein>